<feature type="domain" description="Helicase C-terminal" evidence="8">
    <location>
        <begin position="363"/>
        <end position="499"/>
    </location>
</feature>
<dbReference type="SMART" id="SM00490">
    <property type="entry name" value="HELICc"/>
    <property type="match status" value="1"/>
</dbReference>
<keyword evidence="2" id="KW-0547">Nucleotide-binding</keyword>
<keyword evidence="10" id="KW-1185">Reference proteome</keyword>
<evidence type="ECO:0000259" key="7">
    <source>
        <dbReference type="PROSITE" id="PS51192"/>
    </source>
</evidence>
<evidence type="ECO:0000313" key="10">
    <source>
        <dbReference type="Proteomes" id="UP000001357"/>
    </source>
</evidence>
<dbReference type="GO" id="GO:0005634">
    <property type="term" value="C:nucleus"/>
    <property type="evidence" value="ECO:0000318"/>
    <property type="project" value="GO_Central"/>
</dbReference>
<dbReference type="EMBL" id="CH991621">
    <property type="protein sequence ID" value="EDQ84108.1"/>
    <property type="molecule type" value="Genomic_DNA"/>
</dbReference>
<dbReference type="InterPro" id="IPR027417">
    <property type="entry name" value="P-loop_NTPase"/>
</dbReference>
<evidence type="ECO:0000256" key="6">
    <source>
        <dbReference type="SAM" id="MobiDB-lite"/>
    </source>
</evidence>
<dbReference type="GeneID" id="5896341"/>
<accession>A9VED4</accession>
<protein>
    <recommendedName>
        <fullName evidence="5">DNA 3'-5' helicase</fullName>
        <ecNumber evidence="5">5.6.2.4</ecNumber>
    </recommendedName>
</protein>
<dbReference type="EC" id="5.6.2.4" evidence="5"/>
<evidence type="ECO:0000256" key="5">
    <source>
        <dbReference type="ARBA" id="ARBA00034808"/>
    </source>
</evidence>
<dbReference type="InterPro" id="IPR011545">
    <property type="entry name" value="DEAD/DEAH_box_helicase_dom"/>
</dbReference>
<reference evidence="9 10" key="1">
    <citation type="journal article" date="2008" name="Nature">
        <title>The genome of the choanoflagellate Monosiga brevicollis and the origin of metazoans.</title>
        <authorList>
            <consortium name="JGI Sequencing"/>
            <person name="King N."/>
            <person name="Westbrook M.J."/>
            <person name="Young S.L."/>
            <person name="Kuo A."/>
            <person name="Abedin M."/>
            <person name="Chapman J."/>
            <person name="Fairclough S."/>
            <person name="Hellsten U."/>
            <person name="Isogai Y."/>
            <person name="Letunic I."/>
            <person name="Marr M."/>
            <person name="Pincus D."/>
            <person name="Putnam N."/>
            <person name="Rokas A."/>
            <person name="Wright K.J."/>
            <person name="Zuzow R."/>
            <person name="Dirks W."/>
            <person name="Good M."/>
            <person name="Goodstein D."/>
            <person name="Lemons D."/>
            <person name="Li W."/>
            <person name="Lyons J.B."/>
            <person name="Morris A."/>
            <person name="Nichols S."/>
            <person name="Richter D.J."/>
            <person name="Salamov A."/>
            <person name="Bork P."/>
            <person name="Lim W.A."/>
            <person name="Manning G."/>
            <person name="Miller W.T."/>
            <person name="McGinnis W."/>
            <person name="Shapiro H."/>
            <person name="Tjian R."/>
            <person name="Grigoriev I.V."/>
            <person name="Rokhsar D."/>
        </authorList>
    </citation>
    <scope>NUCLEOTIDE SEQUENCE [LARGE SCALE GENOMIC DNA]</scope>
    <source>
        <strain evidence="10">MX1 / ATCC 50154</strain>
    </source>
</reference>
<feature type="compositionally biased region" description="Polar residues" evidence="6">
    <location>
        <begin position="123"/>
        <end position="138"/>
    </location>
</feature>
<evidence type="ECO:0000259" key="8">
    <source>
        <dbReference type="PROSITE" id="PS51194"/>
    </source>
</evidence>
<organism evidence="9 10">
    <name type="scientific">Monosiga brevicollis</name>
    <name type="common">Choanoflagellate</name>
    <dbReference type="NCBI Taxonomy" id="81824"/>
    <lineage>
        <taxon>Eukaryota</taxon>
        <taxon>Choanoflagellata</taxon>
        <taxon>Craspedida</taxon>
        <taxon>Salpingoecidae</taxon>
        <taxon>Monosiga</taxon>
    </lineage>
</organism>
<sequence>MSVAWLHTLVLHHTPEPSLGALNVAHSQSQHAGRTARNVYGRTQLDHKFVSSEAQYGHQFVSEEWHKLMKLVDVEDQIQAEAVDGQTCVQQVVHKQVVIQRSRGAGSSMPVAVPRAVEEAASTALQQEPSQHNDQTQQQEYEDQLWLAQCVRQAWKTTFRDWDQYRLAQAVTRHEAQDGWLLAVAPTGMGKTLCTLAHLQPRKVVVWVVPLRELARDLCRRFEQADIVSQWAKNDGRDTQVNVQVVVMTVDFLVGHGMMWVQTLVQQKRLAMLVMDEVHTMLVDTSYRESLVRCPGRLDHLRQNPSVKCVGLTGTLCPKDERALLQQLDCTEDASYQTFRMPTMRTDLRLGVQQGTTKAFEMFVKRHYGLLEQEGRVDRMLIFCDTKKQVEALSTQLARTLGHEQSLAVDADMSAEDTRVALEQWRSGTQSLVLVATSCLGAGLDMPNVRKVIWFGSGYNGYTLSQAFGRAGRDRRVARPRYGYHQAQRFRKTCSHLQA</sequence>
<dbReference type="Pfam" id="PF00271">
    <property type="entry name" value="Helicase_C"/>
    <property type="match status" value="1"/>
</dbReference>
<dbReference type="AlphaFoldDB" id="A9VED4"/>
<comment type="similarity">
    <text evidence="1">Belongs to the helicase family. RecQ subfamily.</text>
</comment>
<evidence type="ECO:0000256" key="3">
    <source>
        <dbReference type="ARBA" id="ARBA00022840"/>
    </source>
</evidence>
<dbReference type="PANTHER" id="PTHR13710">
    <property type="entry name" value="DNA HELICASE RECQ FAMILY MEMBER"/>
    <property type="match status" value="1"/>
</dbReference>
<dbReference type="SMART" id="SM00487">
    <property type="entry name" value="DEXDc"/>
    <property type="match status" value="1"/>
</dbReference>
<dbReference type="KEGG" id="mbr:MONBRDRAFT_30587"/>
<evidence type="ECO:0000256" key="4">
    <source>
        <dbReference type="ARBA" id="ARBA00034617"/>
    </source>
</evidence>
<name>A9VED4_MONBE</name>
<dbReference type="GO" id="GO:0000724">
    <property type="term" value="P:double-strand break repair via homologous recombination"/>
    <property type="evidence" value="ECO:0000318"/>
    <property type="project" value="GO_Central"/>
</dbReference>
<gene>
    <name evidence="9" type="ORF">MONBRDRAFT_30587</name>
</gene>
<dbReference type="GO" id="GO:0043138">
    <property type="term" value="F:3'-5' DNA helicase activity"/>
    <property type="evidence" value="ECO:0000318"/>
    <property type="project" value="GO_Central"/>
</dbReference>
<dbReference type="GO" id="GO:0009378">
    <property type="term" value="F:four-way junction helicase activity"/>
    <property type="evidence" value="ECO:0000318"/>
    <property type="project" value="GO_Central"/>
</dbReference>
<dbReference type="STRING" id="81824.A9VED4"/>
<dbReference type="InterPro" id="IPR014001">
    <property type="entry name" value="Helicase_ATP-bd"/>
</dbReference>
<keyword evidence="3" id="KW-0067">ATP-binding</keyword>
<dbReference type="GO" id="GO:0005694">
    <property type="term" value="C:chromosome"/>
    <property type="evidence" value="ECO:0000318"/>
    <property type="project" value="GO_Central"/>
</dbReference>
<dbReference type="InterPro" id="IPR001650">
    <property type="entry name" value="Helicase_C-like"/>
</dbReference>
<dbReference type="PROSITE" id="PS51192">
    <property type="entry name" value="HELICASE_ATP_BIND_1"/>
    <property type="match status" value="1"/>
</dbReference>
<dbReference type="GO" id="GO:0005524">
    <property type="term" value="F:ATP binding"/>
    <property type="evidence" value="ECO:0007669"/>
    <property type="project" value="UniProtKB-KW"/>
</dbReference>
<evidence type="ECO:0000256" key="1">
    <source>
        <dbReference type="ARBA" id="ARBA00005446"/>
    </source>
</evidence>
<dbReference type="InParanoid" id="A9VED4"/>
<dbReference type="Pfam" id="PF00270">
    <property type="entry name" value="DEAD"/>
    <property type="match status" value="1"/>
</dbReference>
<dbReference type="GO" id="GO:0005737">
    <property type="term" value="C:cytoplasm"/>
    <property type="evidence" value="ECO:0000318"/>
    <property type="project" value="GO_Central"/>
</dbReference>
<dbReference type="GO" id="GO:0003676">
    <property type="term" value="F:nucleic acid binding"/>
    <property type="evidence" value="ECO:0007669"/>
    <property type="project" value="InterPro"/>
</dbReference>
<dbReference type="PANTHER" id="PTHR13710:SF120">
    <property type="entry name" value="BIFUNCTIONAL 3'-5' EXONUCLEASE_ATP-DEPENDENT HELICASE WRN"/>
    <property type="match status" value="1"/>
</dbReference>
<dbReference type="GO" id="GO:0006260">
    <property type="term" value="P:DNA replication"/>
    <property type="evidence" value="ECO:0000318"/>
    <property type="project" value="GO_Central"/>
</dbReference>
<proteinExistence type="inferred from homology"/>
<dbReference type="PROSITE" id="PS51194">
    <property type="entry name" value="HELICASE_CTER"/>
    <property type="match status" value="1"/>
</dbReference>
<dbReference type="RefSeq" id="XP_001751081.1">
    <property type="nucleotide sequence ID" value="XM_001751029.1"/>
</dbReference>
<dbReference type="Gene3D" id="3.40.50.300">
    <property type="entry name" value="P-loop containing nucleotide triphosphate hydrolases"/>
    <property type="match status" value="2"/>
</dbReference>
<dbReference type="SUPFAM" id="SSF52540">
    <property type="entry name" value="P-loop containing nucleoside triphosphate hydrolases"/>
    <property type="match status" value="1"/>
</dbReference>
<feature type="region of interest" description="Disordered" evidence="6">
    <location>
        <begin position="119"/>
        <end position="138"/>
    </location>
</feature>
<dbReference type="eggNOG" id="KOG0351">
    <property type="taxonomic scope" value="Eukaryota"/>
</dbReference>
<comment type="catalytic activity">
    <reaction evidence="4">
        <text>Couples ATP hydrolysis with the unwinding of duplex DNA by translocating in the 3'-5' direction.</text>
        <dbReference type="EC" id="5.6.2.4"/>
    </reaction>
</comment>
<feature type="domain" description="Helicase ATP-binding" evidence="7">
    <location>
        <begin position="172"/>
        <end position="334"/>
    </location>
</feature>
<evidence type="ECO:0000256" key="2">
    <source>
        <dbReference type="ARBA" id="ARBA00022741"/>
    </source>
</evidence>
<evidence type="ECO:0000313" key="9">
    <source>
        <dbReference type="EMBL" id="EDQ84108.1"/>
    </source>
</evidence>
<dbReference type="Proteomes" id="UP000001357">
    <property type="component" value="Unassembled WGS sequence"/>
</dbReference>